<evidence type="ECO:0000313" key="3">
    <source>
        <dbReference type="Proteomes" id="UP000005845"/>
    </source>
</evidence>
<feature type="compositionally biased region" description="Polar residues" evidence="1">
    <location>
        <begin position="499"/>
        <end position="516"/>
    </location>
</feature>
<dbReference type="Pfam" id="PF11855">
    <property type="entry name" value="DUF3375"/>
    <property type="match status" value="1"/>
</dbReference>
<comment type="caution">
    <text evidence="2">The sequence shown here is derived from an EMBL/GenBank/DDBJ whole genome shotgun (WGS) entry which is preliminary data.</text>
</comment>
<gene>
    <name evidence="2" type="ORF">GOSPT_022_02320</name>
</gene>
<evidence type="ECO:0000313" key="2">
    <source>
        <dbReference type="EMBL" id="GAB37885.1"/>
    </source>
</evidence>
<proteinExistence type="predicted"/>
<feature type="region of interest" description="Disordered" evidence="1">
    <location>
        <begin position="450"/>
        <end position="516"/>
    </location>
</feature>
<feature type="compositionally biased region" description="Basic and acidic residues" evidence="1">
    <location>
        <begin position="479"/>
        <end position="488"/>
    </location>
</feature>
<evidence type="ECO:0000256" key="1">
    <source>
        <dbReference type="SAM" id="MobiDB-lite"/>
    </source>
</evidence>
<organism evidence="2 3">
    <name type="scientific">Gordonia sputi NBRC 100414</name>
    <dbReference type="NCBI Taxonomy" id="1089453"/>
    <lineage>
        <taxon>Bacteria</taxon>
        <taxon>Bacillati</taxon>
        <taxon>Actinomycetota</taxon>
        <taxon>Actinomycetes</taxon>
        <taxon>Mycobacteriales</taxon>
        <taxon>Gordoniaceae</taxon>
        <taxon>Gordonia</taxon>
    </lineage>
</organism>
<dbReference type="eggNOG" id="ENOG502ZAFP">
    <property type="taxonomic scope" value="Bacteria"/>
</dbReference>
<name>H5TWM7_9ACTN</name>
<dbReference type="Proteomes" id="UP000005845">
    <property type="component" value="Unassembled WGS sequence"/>
</dbReference>
<dbReference type="InterPro" id="IPR021804">
    <property type="entry name" value="DUF3375"/>
</dbReference>
<dbReference type="AlphaFoldDB" id="H5TWM7"/>
<dbReference type="EMBL" id="BAFC01000022">
    <property type="protein sequence ID" value="GAB37885.1"/>
    <property type="molecule type" value="Genomic_DNA"/>
</dbReference>
<keyword evidence="3" id="KW-1185">Reference proteome</keyword>
<evidence type="ECO:0008006" key="4">
    <source>
        <dbReference type="Google" id="ProtNLM"/>
    </source>
</evidence>
<protein>
    <recommendedName>
        <fullName evidence="4">DUF3375 domain-containing protein</fullName>
    </recommendedName>
</protein>
<accession>H5TWM7</accession>
<feature type="compositionally biased region" description="Basic and acidic residues" evidence="1">
    <location>
        <begin position="450"/>
        <end position="470"/>
    </location>
</feature>
<reference evidence="2 3" key="1">
    <citation type="submission" date="2012-02" db="EMBL/GenBank/DDBJ databases">
        <title>Whole genome shotgun sequence of Gordonia sputi NBRC 100414.</title>
        <authorList>
            <person name="Yoshida I."/>
            <person name="Hosoyama A."/>
            <person name="Tsuchikane K."/>
            <person name="Katsumata H."/>
            <person name="Yamazaki S."/>
            <person name="Fujita N."/>
        </authorList>
    </citation>
    <scope>NUCLEOTIDE SEQUENCE [LARGE SCALE GENOMIC DNA]</scope>
    <source>
        <strain evidence="2 3">NBRC 100414</strain>
    </source>
</reference>
<dbReference type="RefSeq" id="WP_005203024.1">
    <property type="nucleotide sequence ID" value="NZ_BAFC01000022.1"/>
</dbReference>
<sequence length="516" mass="57425">MVNSAVDGALTLTDTFEANRSIQRSAAVRLFAASNSAMYVTLMERHLDFGIRHSESELAIRLDRDIAALGTSDQPTGLDLIKSWAKQGWLHRVTDAASPSAPNVCFLSTEARSVIAYMRRLRREDSVATGGSIMGVAAGLHRVATQVTDDPERIREDIESQIDELDAELVELNEGRRRPFDLRGAEDEARAIAYQMEQIITDIGQYGAMLDRITTALLDDPHDSDLAYRDRQRQMFDDYESLLESSQSASYHAFTQMIQDPVQRARLISDIELVVDRLPSIDTGLRAVMENFFPLVSEQMAEVGRIRQRCARRIRRFVASGTLEQSRGVARQLNDALATANELLKDSLADRRLGYELPVATPQVTSIGRLAFEIRNPAPPEQARPADGRTNLASFASLAGQVDTVELADVVNDKLTAGPLSLSDAIAALDEPYLAHVIVLWSWALRQPREAQRQPREAQRQPREMQREPGEGSSFVRFRSLEGEDRAIEVPTLMFSEPIPSQYSDTDSILSTEADA</sequence>